<dbReference type="OrthoDB" id="8396169at2"/>
<name>A0A4R1N742_9RHOB</name>
<reference evidence="1 2" key="1">
    <citation type="submission" date="2019-03" db="EMBL/GenBank/DDBJ databases">
        <title>Genomic Encyclopedia of Archaeal and Bacterial Type Strains, Phase II (KMG-II): from individual species to whole genera.</title>
        <authorList>
            <person name="Goeker M."/>
        </authorList>
    </citation>
    <scope>NUCLEOTIDE SEQUENCE [LARGE SCALE GENOMIC DNA]</scope>
    <source>
        <strain evidence="1 2">DSM 26433</strain>
    </source>
</reference>
<proteinExistence type="predicted"/>
<sequence>MRKLFSLTLAASAVTACTQMTDYYPDAQTTDIAGRAFFVVERPSLGPGVYLAGPNDPKMGEVLTGRDMTLPQANVAAIEAVTGCKVARETVRNQEATTYAAVTCQ</sequence>
<dbReference type="Proteomes" id="UP000295673">
    <property type="component" value="Unassembled WGS sequence"/>
</dbReference>
<keyword evidence="2" id="KW-1185">Reference proteome</keyword>
<dbReference type="EMBL" id="SMGR01000003">
    <property type="protein sequence ID" value="TCL00607.1"/>
    <property type="molecule type" value="Genomic_DNA"/>
</dbReference>
<dbReference type="RefSeq" id="WP_132861373.1">
    <property type="nucleotide sequence ID" value="NZ_SMGR01000003.1"/>
</dbReference>
<comment type="caution">
    <text evidence="1">The sequence shown here is derived from an EMBL/GenBank/DDBJ whole genome shotgun (WGS) entry which is preliminary data.</text>
</comment>
<dbReference type="PROSITE" id="PS51257">
    <property type="entry name" value="PROKAR_LIPOPROTEIN"/>
    <property type="match status" value="1"/>
</dbReference>
<evidence type="ECO:0000313" key="1">
    <source>
        <dbReference type="EMBL" id="TCL00607.1"/>
    </source>
</evidence>
<gene>
    <name evidence="1" type="ORF">BXY66_3253</name>
</gene>
<dbReference type="AlphaFoldDB" id="A0A4R1N742"/>
<accession>A0A4R1N742</accession>
<protein>
    <submittedName>
        <fullName evidence="1">Uncharacterized protein</fullName>
    </submittedName>
</protein>
<organism evidence="1 2">
    <name type="scientific">Shimia isoporae</name>
    <dbReference type="NCBI Taxonomy" id="647720"/>
    <lineage>
        <taxon>Bacteria</taxon>
        <taxon>Pseudomonadati</taxon>
        <taxon>Pseudomonadota</taxon>
        <taxon>Alphaproteobacteria</taxon>
        <taxon>Rhodobacterales</taxon>
        <taxon>Roseobacteraceae</taxon>
    </lineage>
</organism>
<evidence type="ECO:0000313" key="2">
    <source>
        <dbReference type="Proteomes" id="UP000295673"/>
    </source>
</evidence>